<dbReference type="PROSITE" id="PS00237">
    <property type="entry name" value="G_PROTEIN_RECEP_F1_1"/>
    <property type="match status" value="1"/>
</dbReference>
<comment type="caution">
    <text evidence="13">The sequence shown here is derived from an EMBL/GenBank/DDBJ whole genome shotgun (WGS) entry which is preliminary data.</text>
</comment>
<evidence type="ECO:0000256" key="4">
    <source>
        <dbReference type="ARBA" id="ARBA00022989"/>
    </source>
</evidence>
<dbReference type="PROSITE" id="PS50262">
    <property type="entry name" value="G_PROTEIN_RECEP_F1_2"/>
    <property type="match status" value="1"/>
</dbReference>
<dbReference type="PANTHER" id="PTHR24248">
    <property type="entry name" value="ADRENERGIC RECEPTOR-RELATED G-PROTEIN COUPLED RECEPTOR"/>
    <property type="match status" value="1"/>
</dbReference>
<evidence type="ECO:0000256" key="5">
    <source>
        <dbReference type="ARBA" id="ARBA00023040"/>
    </source>
</evidence>
<gene>
    <name evidence="13" type="ORF">SPHA_73858</name>
</gene>
<dbReference type="InterPro" id="IPR000276">
    <property type="entry name" value="GPCR_Rhodpsn"/>
</dbReference>
<dbReference type="EMBL" id="CAHIKZ030005398">
    <property type="protein sequence ID" value="CAE1324061.1"/>
    <property type="molecule type" value="Genomic_DNA"/>
</dbReference>
<evidence type="ECO:0000256" key="3">
    <source>
        <dbReference type="ARBA" id="ARBA00022692"/>
    </source>
</evidence>
<evidence type="ECO:0000256" key="6">
    <source>
        <dbReference type="ARBA" id="ARBA00023136"/>
    </source>
</evidence>
<dbReference type="SUPFAM" id="SSF81321">
    <property type="entry name" value="Family A G protein-coupled receptor-like"/>
    <property type="match status" value="1"/>
</dbReference>
<dbReference type="CDD" id="cd15331">
    <property type="entry name" value="7tmA_5-HT1A_invertebrates"/>
    <property type="match status" value="1"/>
</dbReference>
<evidence type="ECO:0000256" key="2">
    <source>
        <dbReference type="ARBA" id="ARBA00022475"/>
    </source>
</evidence>
<keyword evidence="7 9" id="KW-0675">Receptor</keyword>
<keyword evidence="5 9" id="KW-0297">G-protein coupled receptor</keyword>
<keyword evidence="3 9" id="KW-0812">Transmembrane</keyword>
<feature type="domain" description="G-protein coupled receptors family 1 profile" evidence="12">
    <location>
        <begin position="62"/>
        <end position="507"/>
    </location>
</feature>
<organism evidence="13 14">
    <name type="scientific">Acanthosepion pharaonis</name>
    <name type="common">Pharaoh cuttlefish</name>
    <name type="synonym">Sepia pharaonis</name>
    <dbReference type="NCBI Taxonomy" id="158019"/>
    <lineage>
        <taxon>Eukaryota</taxon>
        <taxon>Metazoa</taxon>
        <taxon>Spiralia</taxon>
        <taxon>Lophotrochozoa</taxon>
        <taxon>Mollusca</taxon>
        <taxon>Cephalopoda</taxon>
        <taxon>Coleoidea</taxon>
        <taxon>Decapodiformes</taxon>
        <taxon>Sepiida</taxon>
        <taxon>Sepiina</taxon>
        <taxon>Sepiidae</taxon>
        <taxon>Acanthosepion</taxon>
    </lineage>
</organism>
<dbReference type="PANTHER" id="PTHR24248:SF200">
    <property type="entry name" value="5-HYDROXYTRYPTAMINE RECEPTOR 1B-LIKE ISOFORM X1"/>
    <property type="match status" value="1"/>
</dbReference>
<evidence type="ECO:0000256" key="1">
    <source>
        <dbReference type="ARBA" id="ARBA00004651"/>
    </source>
</evidence>
<comment type="similarity">
    <text evidence="9">Belongs to the G-protein coupled receptor 1 family.</text>
</comment>
<reference evidence="13" key="1">
    <citation type="submission" date="2021-01" db="EMBL/GenBank/DDBJ databases">
        <authorList>
            <person name="Li R."/>
            <person name="Bekaert M."/>
        </authorList>
    </citation>
    <scope>NUCLEOTIDE SEQUENCE</scope>
    <source>
        <strain evidence="13">Farmed</strain>
    </source>
</reference>
<evidence type="ECO:0000256" key="7">
    <source>
        <dbReference type="ARBA" id="ARBA00023170"/>
    </source>
</evidence>
<evidence type="ECO:0000256" key="8">
    <source>
        <dbReference type="ARBA" id="ARBA00023224"/>
    </source>
</evidence>
<dbReference type="GO" id="GO:0005886">
    <property type="term" value="C:plasma membrane"/>
    <property type="evidence" value="ECO:0007669"/>
    <property type="project" value="UniProtKB-SubCell"/>
</dbReference>
<dbReference type="GO" id="GO:0043410">
    <property type="term" value="P:positive regulation of MAPK cascade"/>
    <property type="evidence" value="ECO:0007669"/>
    <property type="project" value="TreeGrafter"/>
</dbReference>
<dbReference type="Pfam" id="PF00001">
    <property type="entry name" value="7tm_1"/>
    <property type="match status" value="1"/>
</dbReference>
<dbReference type="Gene3D" id="1.20.1070.10">
    <property type="entry name" value="Rhodopsin 7-helix transmembrane proteins"/>
    <property type="match status" value="2"/>
</dbReference>
<dbReference type="InterPro" id="IPR017452">
    <property type="entry name" value="GPCR_Rhodpsn_7TM"/>
</dbReference>
<comment type="subcellular location">
    <subcellularLocation>
        <location evidence="1">Cell membrane</location>
        <topology evidence="1">Multi-pass membrane protein</topology>
    </subcellularLocation>
</comment>
<keyword evidence="14" id="KW-1185">Reference proteome</keyword>
<dbReference type="GO" id="GO:0071880">
    <property type="term" value="P:adenylate cyclase-activating adrenergic receptor signaling pathway"/>
    <property type="evidence" value="ECO:0007669"/>
    <property type="project" value="TreeGrafter"/>
</dbReference>
<accession>A0A812EJW8</accession>
<dbReference type="OrthoDB" id="5956310at2759"/>
<sequence>MENTTDFLDVFANETTVTGISPGYLPINEDPIDETSSKTYPLPAKIVICILLSLMIVTTIAGNVFVIAAILLEKSLRGVSNYLIMSLAVTDLMVAILVMPISVVNEVSAKWNLGSVICDMWISFDVLCCTASILHLVAIAFDRYWAVSNIDYIRRRCARQIGIMVLTVWVVAVTISIPPLFGWKDDNDPNITKRCMISQDLGYTIFSTLGAFYFPLILMLVLNIKIYVAARTRIRKKGFYGYQRPAPVSAITVTATEGHNLSPNSSGSDVSQDRFSAYNGSCMNMNELSRIHSAGELTEEHPTLVPASVSALDTTTGVDAGGEVQDKGGGTGDPSSCRITNISCCVPKSTSETFKTTATITITTTKETTMSAAAVATSNRVKICETQLNQLSVPTHGGGGSGSSGCGGKPLLTPKGQSRPAANGNIKRIRHRERERAKKEKIELKRERKAARVIAIITGGFIACWLPFFIVALIGPFCGEHCYFPEVMMSVFLWLGYLNSLLNPIIYTIFNPSFRTAFRKLIYGKYRLGPQCR</sequence>
<name>A0A812EJW8_ACAPH</name>
<dbReference type="GO" id="GO:0004930">
    <property type="term" value="F:G protein-coupled receptor activity"/>
    <property type="evidence" value="ECO:0007669"/>
    <property type="project" value="UniProtKB-KW"/>
</dbReference>
<dbReference type="AlphaFoldDB" id="A0A812EJW8"/>
<feature type="region of interest" description="Disordered" evidence="10">
    <location>
        <begin position="412"/>
        <end position="439"/>
    </location>
</feature>
<feature type="transmembrane region" description="Helical" evidence="11">
    <location>
        <begin position="487"/>
        <end position="510"/>
    </location>
</feature>
<keyword evidence="2" id="KW-1003">Cell membrane</keyword>
<proteinExistence type="inferred from homology"/>
<evidence type="ECO:0000313" key="14">
    <source>
        <dbReference type="Proteomes" id="UP000597762"/>
    </source>
</evidence>
<feature type="transmembrane region" description="Helical" evidence="11">
    <location>
        <begin position="44"/>
        <end position="72"/>
    </location>
</feature>
<feature type="transmembrane region" description="Helical" evidence="11">
    <location>
        <begin position="161"/>
        <end position="181"/>
    </location>
</feature>
<dbReference type="PRINTS" id="PR00237">
    <property type="entry name" value="GPCRRHODOPSN"/>
</dbReference>
<evidence type="ECO:0000313" key="13">
    <source>
        <dbReference type="EMBL" id="CAE1324061.1"/>
    </source>
</evidence>
<protein>
    <submittedName>
        <fullName evidence="13">HTR1</fullName>
    </submittedName>
</protein>
<feature type="transmembrane region" description="Helical" evidence="11">
    <location>
        <begin position="453"/>
        <end position="475"/>
    </location>
</feature>
<evidence type="ECO:0000259" key="12">
    <source>
        <dbReference type="PROSITE" id="PS50262"/>
    </source>
</evidence>
<keyword evidence="6 11" id="KW-0472">Membrane</keyword>
<evidence type="ECO:0000256" key="11">
    <source>
        <dbReference type="SAM" id="Phobius"/>
    </source>
</evidence>
<keyword evidence="4 11" id="KW-1133">Transmembrane helix</keyword>
<dbReference type="Proteomes" id="UP000597762">
    <property type="component" value="Unassembled WGS sequence"/>
</dbReference>
<evidence type="ECO:0000256" key="10">
    <source>
        <dbReference type="SAM" id="MobiDB-lite"/>
    </source>
</evidence>
<feature type="transmembrane region" description="Helical" evidence="11">
    <location>
        <begin position="79"/>
        <end position="101"/>
    </location>
</feature>
<dbReference type="SMR" id="A0A812EJW8"/>
<feature type="region of interest" description="Disordered" evidence="10">
    <location>
        <begin position="315"/>
        <end position="334"/>
    </location>
</feature>
<feature type="transmembrane region" description="Helical" evidence="11">
    <location>
        <begin position="201"/>
        <end position="228"/>
    </location>
</feature>
<feature type="transmembrane region" description="Helical" evidence="11">
    <location>
        <begin position="121"/>
        <end position="141"/>
    </location>
</feature>
<keyword evidence="8 9" id="KW-0807">Transducer</keyword>
<evidence type="ECO:0000256" key="9">
    <source>
        <dbReference type="RuleBase" id="RU000688"/>
    </source>
</evidence>
<dbReference type="FunFam" id="1.20.1070.10:FF:000375">
    <property type="entry name" value="5-hydroxytryptamine (serotonin) receptor 1Fa"/>
    <property type="match status" value="1"/>
</dbReference>